<dbReference type="GO" id="GO:0051996">
    <property type="term" value="F:squalene synthase [NAD(P)H] activity"/>
    <property type="evidence" value="ECO:0007669"/>
    <property type="project" value="InterPro"/>
</dbReference>
<dbReference type="Gene3D" id="1.10.600.10">
    <property type="entry name" value="Farnesyl Diphosphate Synthase"/>
    <property type="match status" value="1"/>
</dbReference>
<evidence type="ECO:0000313" key="3">
    <source>
        <dbReference type="Proteomes" id="UP000019151"/>
    </source>
</evidence>
<dbReference type="SUPFAM" id="SSF48576">
    <property type="entry name" value="Terpenoid synthases"/>
    <property type="match status" value="1"/>
</dbReference>
<dbReference type="SFLD" id="SFLDS00005">
    <property type="entry name" value="Isoprenoid_Synthase_Type_I"/>
    <property type="match status" value="1"/>
</dbReference>
<dbReference type="PATRIC" id="fig|861299.3.peg.1873"/>
<dbReference type="InterPro" id="IPR044843">
    <property type="entry name" value="Trans_IPPS_bact-type"/>
</dbReference>
<dbReference type="RefSeq" id="WP_025410879.1">
    <property type="nucleotide sequence ID" value="NZ_CP007128.1"/>
</dbReference>
<keyword evidence="1" id="KW-0808">Transferase</keyword>
<organism evidence="2 3">
    <name type="scientific">Gemmatirosa kalamazoonensis</name>
    <dbReference type="NCBI Taxonomy" id="861299"/>
    <lineage>
        <taxon>Bacteria</taxon>
        <taxon>Pseudomonadati</taxon>
        <taxon>Gemmatimonadota</taxon>
        <taxon>Gemmatimonadia</taxon>
        <taxon>Gemmatimonadales</taxon>
        <taxon>Gemmatimonadaceae</taxon>
        <taxon>Gemmatirosa</taxon>
    </lineage>
</organism>
<dbReference type="InterPro" id="IPR002060">
    <property type="entry name" value="Squ/phyt_synthse"/>
</dbReference>
<dbReference type="SFLD" id="SFLDG01212">
    <property type="entry name" value="Phytoene_synthase_like"/>
    <property type="match status" value="1"/>
</dbReference>
<dbReference type="GO" id="GO:0016117">
    <property type="term" value="P:carotenoid biosynthetic process"/>
    <property type="evidence" value="ECO:0007669"/>
    <property type="project" value="UniProtKB-ARBA"/>
</dbReference>
<evidence type="ECO:0000256" key="1">
    <source>
        <dbReference type="ARBA" id="ARBA00022679"/>
    </source>
</evidence>
<protein>
    <submittedName>
        <fullName evidence="2">Squalene/phytoene synthase</fullName>
    </submittedName>
</protein>
<dbReference type="EMBL" id="CP007128">
    <property type="protein sequence ID" value="AHG89377.1"/>
    <property type="molecule type" value="Genomic_DNA"/>
</dbReference>
<dbReference type="PANTHER" id="PTHR31480">
    <property type="entry name" value="BIFUNCTIONAL LYCOPENE CYCLASE/PHYTOENE SYNTHASE"/>
    <property type="match status" value="1"/>
</dbReference>
<dbReference type="GO" id="GO:0004311">
    <property type="term" value="F:geranylgeranyl diphosphate synthase activity"/>
    <property type="evidence" value="ECO:0007669"/>
    <property type="project" value="InterPro"/>
</dbReference>
<sequence>MTSLLRIEPHHADVAELRALVDPPRDGWLAYMARHGRSFRFAARCLDAADRDRIAAVYAFCRFTDDLVDVGDADDARRTEARLDAWLSLLRLEHAGGVSGVPLLERVVGDLRRHDVPLRHAEELIEGVRMDLRRVRYPTLDALRVYTFRVASTVGLWLSELFGVRGAFALSRAARLGHAMQLTNILRDVGDDLWHGRVYLPADLMAVHGVSSFHLSAWGLGGVPHDDGWRALAESLMAEAEAAYDDAREALPVLPPGFRRATAVAARVYLGIHDEIRRADYDVFGRRAWVRPRRKLTLAARALLDLGPRGAFSAAARR</sequence>
<dbReference type="STRING" id="861299.J421_1840"/>
<dbReference type="InParanoid" id="W0RG12"/>
<dbReference type="AlphaFoldDB" id="W0RG12"/>
<dbReference type="InterPro" id="IPR019845">
    <property type="entry name" value="Squalene/phytoene_synthase_CS"/>
</dbReference>
<dbReference type="Proteomes" id="UP000019151">
    <property type="component" value="Chromosome"/>
</dbReference>
<dbReference type="Pfam" id="PF00494">
    <property type="entry name" value="SQS_PSY"/>
    <property type="match status" value="1"/>
</dbReference>
<dbReference type="InterPro" id="IPR008949">
    <property type="entry name" value="Isoprenoid_synthase_dom_sf"/>
</dbReference>
<evidence type="ECO:0000313" key="2">
    <source>
        <dbReference type="EMBL" id="AHG89377.1"/>
    </source>
</evidence>
<reference evidence="2 3" key="1">
    <citation type="journal article" date="2014" name="Genome Announc.">
        <title>Genome Sequence and Methylome of Soil Bacterium Gemmatirosa kalamazoonensis KBS708T, a Member of the Rarely Cultivated Gemmatimonadetes Phylum.</title>
        <authorList>
            <person name="Debruyn J.M."/>
            <person name="Radosevich M."/>
            <person name="Wommack K.E."/>
            <person name="Polson S.W."/>
            <person name="Hauser L.J."/>
            <person name="Fawaz M.N."/>
            <person name="Korlach J."/>
            <person name="Tsai Y.C."/>
        </authorList>
    </citation>
    <scope>NUCLEOTIDE SEQUENCE [LARGE SCALE GENOMIC DNA]</scope>
    <source>
        <strain evidence="2 3">KBS708</strain>
    </source>
</reference>
<keyword evidence="3" id="KW-1185">Reference proteome</keyword>
<dbReference type="PROSITE" id="PS01045">
    <property type="entry name" value="SQUALEN_PHYTOEN_SYN_2"/>
    <property type="match status" value="1"/>
</dbReference>
<dbReference type="CDD" id="cd00683">
    <property type="entry name" value="Trans_IPPS_HH"/>
    <property type="match status" value="1"/>
</dbReference>
<dbReference type="KEGG" id="gba:J421_1840"/>
<name>W0RG12_9BACT</name>
<dbReference type="OrthoDB" id="9787280at2"/>
<gene>
    <name evidence="2" type="ORF">J421_1840</name>
</gene>
<dbReference type="SFLD" id="SFLDG01018">
    <property type="entry name" value="Squalene/Phytoene_Synthase_Lik"/>
    <property type="match status" value="1"/>
</dbReference>
<dbReference type="eggNOG" id="COG1562">
    <property type="taxonomic scope" value="Bacteria"/>
</dbReference>
<accession>W0RG12</accession>
<proteinExistence type="predicted"/>
<dbReference type="HOGENOM" id="CLU_037269_1_0_0"/>
<dbReference type="InterPro" id="IPR033904">
    <property type="entry name" value="Trans_IPPS_HH"/>
</dbReference>